<reference evidence="1 2" key="1">
    <citation type="submission" date="2022-06" db="EMBL/GenBank/DDBJ databases">
        <title>Genomic Encyclopedia of Archaeal and Bacterial Type Strains, Phase II (KMG-II): from individual species to whole genera.</title>
        <authorList>
            <person name="Goeker M."/>
        </authorList>
    </citation>
    <scope>NUCLEOTIDE SEQUENCE [LARGE SCALE GENOMIC DNA]</scope>
    <source>
        <strain evidence="1 2">DSM 44255</strain>
    </source>
</reference>
<comment type="caution">
    <text evidence="1">The sequence shown here is derived from an EMBL/GenBank/DDBJ whole genome shotgun (WGS) entry which is preliminary data.</text>
</comment>
<dbReference type="InterPro" id="IPR036390">
    <property type="entry name" value="WH_DNA-bd_sf"/>
</dbReference>
<dbReference type="SUPFAM" id="SSF46785">
    <property type="entry name" value="Winged helix' DNA-binding domain"/>
    <property type="match status" value="1"/>
</dbReference>
<evidence type="ECO:0000313" key="2">
    <source>
        <dbReference type="Proteomes" id="UP001205185"/>
    </source>
</evidence>
<keyword evidence="2" id="KW-1185">Reference proteome</keyword>
<gene>
    <name evidence="1" type="ORF">LV75_001707</name>
</gene>
<dbReference type="EMBL" id="JAMTCO010000004">
    <property type="protein sequence ID" value="MCP2269219.1"/>
    <property type="molecule type" value="Genomic_DNA"/>
</dbReference>
<accession>A0ABT1I9A6</accession>
<evidence type="ECO:0000313" key="1">
    <source>
        <dbReference type="EMBL" id="MCP2269219.1"/>
    </source>
</evidence>
<sequence length="180" mass="20617">MKLKGSQWTALTNVHHNATDDNDPNNGKLTTTDQRVIGPMIRHGWVEERQTRRGRRIRRSWWITDAGRRALAELPLDRYQAPMWRQWWNIRRAAHGAWVVDEHELIKAGRDYVRVLCPLRGPDRSIATETTLFDAVEALDLHFQALPRPLCIPTNPAPEPSPVGEPVDLDDITDGGGWHL</sequence>
<dbReference type="Proteomes" id="UP001205185">
    <property type="component" value="Unassembled WGS sequence"/>
</dbReference>
<proteinExistence type="predicted"/>
<protein>
    <submittedName>
        <fullName evidence="1">Uncharacterized protein</fullName>
    </submittedName>
</protein>
<organism evidence="1 2">
    <name type="scientific">Actinokineospora diospyrosa</name>
    <dbReference type="NCBI Taxonomy" id="103728"/>
    <lineage>
        <taxon>Bacteria</taxon>
        <taxon>Bacillati</taxon>
        <taxon>Actinomycetota</taxon>
        <taxon>Actinomycetes</taxon>
        <taxon>Pseudonocardiales</taxon>
        <taxon>Pseudonocardiaceae</taxon>
        <taxon>Actinokineospora</taxon>
    </lineage>
</organism>
<name>A0ABT1I9A6_9PSEU</name>